<evidence type="ECO:0000313" key="2">
    <source>
        <dbReference type="Proteomes" id="UP000663864"/>
    </source>
</evidence>
<feature type="non-terminal residue" evidence="1">
    <location>
        <position position="1"/>
    </location>
</feature>
<gene>
    <name evidence="1" type="ORF">ZHD862_LOCUS38139</name>
</gene>
<reference evidence="1" key="1">
    <citation type="submission" date="2021-02" db="EMBL/GenBank/DDBJ databases">
        <authorList>
            <person name="Nowell W R."/>
        </authorList>
    </citation>
    <scope>NUCLEOTIDE SEQUENCE</scope>
</reference>
<name>A0A815UGB4_9BILA</name>
<proteinExistence type="predicted"/>
<organism evidence="1 2">
    <name type="scientific">Rotaria sordida</name>
    <dbReference type="NCBI Taxonomy" id="392033"/>
    <lineage>
        <taxon>Eukaryota</taxon>
        <taxon>Metazoa</taxon>
        <taxon>Spiralia</taxon>
        <taxon>Gnathifera</taxon>
        <taxon>Rotifera</taxon>
        <taxon>Eurotatoria</taxon>
        <taxon>Bdelloidea</taxon>
        <taxon>Philodinida</taxon>
        <taxon>Philodinidae</taxon>
        <taxon>Rotaria</taxon>
    </lineage>
</organism>
<dbReference type="EMBL" id="CAJNOT010008180">
    <property type="protein sequence ID" value="CAF1515786.1"/>
    <property type="molecule type" value="Genomic_DNA"/>
</dbReference>
<comment type="caution">
    <text evidence="1">The sequence shown here is derived from an EMBL/GenBank/DDBJ whole genome shotgun (WGS) entry which is preliminary data.</text>
</comment>
<protein>
    <submittedName>
        <fullName evidence="1">Uncharacterized protein</fullName>
    </submittedName>
</protein>
<accession>A0A815UGB4</accession>
<evidence type="ECO:0000313" key="1">
    <source>
        <dbReference type="EMBL" id="CAF1515786.1"/>
    </source>
</evidence>
<dbReference type="AlphaFoldDB" id="A0A815UGB4"/>
<dbReference type="Proteomes" id="UP000663864">
    <property type="component" value="Unassembled WGS sequence"/>
</dbReference>
<sequence length="451" mass="52361">IENMSSSEKGLCPICRVTVQVKNFKRHWCTHHERNEKKRTYDEAFNTLKTNISNQHKITTTPSIDKFFNHNKRRLSEDVQQECITTIIQQNFDTLSSPLLSSNIHLNESNSDSYDDMIVLRQILENIFVQLENEQHIFYTSSIIDKNNHLISTDNPSIDMIETENINDNDVSMSLNDLIHDIVSPDTSYKNFIDNEICCSSTYIPSNRPPCVKISIPGVQFITDQELKFVDQQRSLLNDYIWLPDGAGGESKPSSTWLTAARAIWLRAIYSEKKYGLLCIICAQEAKCNSRLVKNKGAFISHPYWKLLHKGLEGIRQHEESTLHKQALMKYQSKIQSEDHGTVIEQLKSTKINTKTASLNYLRAVARSFIFLLKQEFAFMNLKDLIQLQHLNLSEPIVQWLSIANKKELYWSGESRGDWLLSVQKWLWKKQLEELKNVTYITIRLPFKWSV</sequence>